<dbReference type="PANTHER" id="PTHR30408:SF13">
    <property type="entry name" value="TYPE I RESTRICTION ENZYME HINDI SPECIFICITY SUBUNIT"/>
    <property type="match status" value="1"/>
</dbReference>
<dbReference type="REBASE" id="35663">
    <property type="entry name" value="S.Hhy1100ORF6664P"/>
</dbReference>
<evidence type="ECO:0000259" key="4">
    <source>
        <dbReference type="Pfam" id="PF01420"/>
    </source>
</evidence>
<sequence>MRNWKTYKISDLCEVGRGSSPRPIIDQRFFEGGSIPWIKIADATSSGKYIYYTKEYVNEFGASFSRYLDKGSLIIAASGVSLGQIKFLGVRGCIHDGWLYISDYKKDLISKDFLYYFLIYYSAGFHNFSSGAAIQNINTEILRNTLISIPHLSMQNSIASILSNYDDLIEVNNQRIKLLEETARELYKEWFVRMRFPGWKETKFVKGVPEDWVYDTCYSFADIKGGGTPSTTNPEYWEGDINFFTPTDHSNSFFIFETEKKITEKGLRNSSTKMFTKYSTFITARGTVGNICLAGTDMAMNQSCFGIVSHNENDCFFTFLFTDEMIKYLKLVANGATFDAITLNTFKNYKALIPNTELRQLFFERTSPFFYQIENLLQQNTQLRQIRDRLLPRLISDKLTIKEP</sequence>
<dbReference type="Pfam" id="PF01420">
    <property type="entry name" value="Methylase_S"/>
    <property type="match status" value="2"/>
</dbReference>
<dbReference type="AlphaFoldDB" id="F4L7X1"/>
<accession>F4L7X1</accession>
<evidence type="ECO:0000256" key="1">
    <source>
        <dbReference type="ARBA" id="ARBA00010923"/>
    </source>
</evidence>
<dbReference type="InterPro" id="IPR000055">
    <property type="entry name" value="Restrct_endonuc_typeI_TRD"/>
</dbReference>
<dbReference type="OrthoDB" id="9816225at2"/>
<evidence type="ECO:0000256" key="2">
    <source>
        <dbReference type="ARBA" id="ARBA00022747"/>
    </source>
</evidence>
<organism evidence="5 6">
    <name type="scientific">Haliscomenobacter hydrossis (strain ATCC 27775 / DSM 1100 / LMG 10767 / O)</name>
    <dbReference type="NCBI Taxonomy" id="760192"/>
    <lineage>
        <taxon>Bacteria</taxon>
        <taxon>Pseudomonadati</taxon>
        <taxon>Bacteroidota</taxon>
        <taxon>Saprospiria</taxon>
        <taxon>Saprospirales</taxon>
        <taxon>Haliscomenobacteraceae</taxon>
        <taxon>Haliscomenobacter</taxon>
    </lineage>
</organism>
<dbReference type="InterPro" id="IPR052021">
    <property type="entry name" value="Type-I_RS_S_subunit"/>
</dbReference>
<protein>
    <submittedName>
        <fullName evidence="5">Restriction modification system DNA specificity domain protein</fullName>
    </submittedName>
</protein>
<keyword evidence="5" id="KW-0614">Plasmid</keyword>
<dbReference type="PANTHER" id="PTHR30408">
    <property type="entry name" value="TYPE-1 RESTRICTION ENZYME ECOKI SPECIFICITY PROTEIN"/>
    <property type="match status" value="1"/>
</dbReference>
<dbReference type="CDD" id="cd17243">
    <property type="entry name" value="RMtype1_S_AchA6I-TRD2-CR2_like"/>
    <property type="match status" value="1"/>
</dbReference>
<name>F4L7X1_HALH1</name>
<proteinExistence type="inferred from homology"/>
<dbReference type="KEGG" id="hhy:Halhy_6663"/>
<feature type="domain" description="Type I restriction modification DNA specificity" evidence="4">
    <location>
        <begin position="209"/>
        <end position="383"/>
    </location>
</feature>
<feature type="domain" description="Type I restriction modification DNA specificity" evidence="4">
    <location>
        <begin position="1"/>
        <end position="180"/>
    </location>
</feature>
<dbReference type="GO" id="GO:0003677">
    <property type="term" value="F:DNA binding"/>
    <property type="evidence" value="ECO:0007669"/>
    <property type="project" value="UniProtKB-KW"/>
</dbReference>
<keyword evidence="3" id="KW-0238">DNA-binding</keyword>
<dbReference type="CDD" id="cd17283">
    <property type="entry name" value="RMtype1_S_Hpy180ORF7835P_TRD2-CR2_like"/>
    <property type="match status" value="1"/>
</dbReference>
<dbReference type="Proteomes" id="UP000008461">
    <property type="component" value="Plasmid pHALHY01"/>
</dbReference>
<reference key="2">
    <citation type="submission" date="2011-04" db="EMBL/GenBank/DDBJ databases">
        <title>Complete sequence of plasmid 1 of Haliscomenobacter hydrossis DSM 1100.</title>
        <authorList>
            <consortium name="US DOE Joint Genome Institute (JGI-PGF)"/>
            <person name="Lucas S."/>
            <person name="Han J."/>
            <person name="Lapidus A."/>
            <person name="Bruce D."/>
            <person name="Goodwin L."/>
            <person name="Pitluck S."/>
            <person name="Peters L."/>
            <person name="Kyrpides N."/>
            <person name="Mavromatis K."/>
            <person name="Ivanova N."/>
            <person name="Ovchinnikova G."/>
            <person name="Pagani I."/>
            <person name="Daligault H."/>
            <person name="Detter J.C."/>
            <person name="Han C."/>
            <person name="Land M."/>
            <person name="Hauser L."/>
            <person name="Markowitz V."/>
            <person name="Cheng J.-F."/>
            <person name="Hugenholtz P."/>
            <person name="Woyke T."/>
            <person name="Wu D."/>
            <person name="Verbarg S."/>
            <person name="Frueling A."/>
            <person name="Brambilla E."/>
            <person name="Klenk H.-P."/>
            <person name="Eisen J.A."/>
        </authorList>
    </citation>
    <scope>NUCLEOTIDE SEQUENCE</scope>
    <source>
        <strain>DSM 1100</strain>
    </source>
</reference>
<dbReference type="EMBL" id="CP002692">
    <property type="protein sequence ID" value="AEE54479.1"/>
    <property type="molecule type" value="Genomic_DNA"/>
</dbReference>
<reference evidence="5 6" key="1">
    <citation type="journal article" date="2011" name="Stand. Genomic Sci.">
        <title>Complete genome sequence of Haliscomenobacter hydrossis type strain (O).</title>
        <authorList>
            <consortium name="US DOE Joint Genome Institute (JGI-PGF)"/>
            <person name="Daligault H."/>
            <person name="Lapidus A."/>
            <person name="Zeytun A."/>
            <person name="Nolan M."/>
            <person name="Lucas S."/>
            <person name="Del Rio T.G."/>
            <person name="Tice H."/>
            <person name="Cheng J.F."/>
            <person name="Tapia R."/>
            <person name="Han C."/>
            <person name="Goodwin L."/>
            <person name="Pitluck S."/>
            <person name="Liolios K."/>
            <person name="Pagani I."/>
            <person name="Ivanova N."/>
            <person name="Huntemann M."/>
            <person name="Mavromatis K."/>
            <person name="Mikhailova N."/>
            <person name="Pati A."/>
            <person name="Chen A."/>
            <person name="Palaniappan K."/>
            <person name="Land M."/>
            <person name="Hauser L."/>
            <person name="Brambilla E.M."/>
            <person name="Rohde M."/>
            <person name="Verbarg S."/>
            <person name="Goker M."/>
            <person name="Bristow J."/>
            <person name="Eisen J.A."/>
            <person name="Markowitz V."/>
            <person name="Hugenholtz P."/>
            <person name="Kyrpides N.C."/>
            <person name="Klenk H.P."/>
            <person name="Woyke T."/>
        </authorList>
    </citation>
    <scope>NUCLEOTIDE SEQUENCE [LARGE SCALE GENOMIC DNA]</scope>
    <source>
        <strain evidence="6">ATCC 27775 / DSM 1100 / LMG 10767 / O</strain>
        <plasmid evidence="6">Plasmid pHALHY01</plasmid>
    </source>
</reference>
<keyword evidence="6" id="KW-1185">Reference proteome</keyword>
<dbReference type="GO" id="GO:0009307">
    <property type="term" value="P:DNA restriction-modification system"/>
    <property type="evidence" value="ECO:0007669"/>
    <property type="project" value="UniProtKB-KW"/>
</dbReference>
<dbReference type="Gene3D" id="1.10.287.1120">
    <property type="entry name" value="Bipartite methylase S protein"/>
    <property type="match status" value="1"/>
</dbReference>
<geneLocation type="plasmid" evidence="5 6">
    <name>pHALHY01</name>
</geneLocation>
<dbReference type="InterPro" id="IPR044946">
    <property type="entry name" value="Restrct_endonuc_typeI_TRD_sf"/>
</dbReference>
<gene>
    <name evidence="5" type="ordered locus">Halhy_6663</name>
</gene>
<evidence type="ECO:0000256" key="3">
    <source>
        <dbReference type="ARBA" id="ARBA00023125"/>
    </source>
</evidence>
<dbReference type="SUPFAM" id="SSF116734">
    <property type="entry name" value="DNA methylase specificity domain"/>
    <property type="match status" value="2"/>
</dbReference>
<evidence type="ECO:0000313" key="6">
    <source>
        <dbReference type="Proteomes" id="UP000008461"/>
    </source>
</evidence>
<evidence type="ECO:0000313" key="5">
    <source>
        <dbReference type="EMBL" id="AEE54479.1"/>
    </source>
</evidence>
<comment type="similarity">
    <text evidence="1">Belongs to the type-I restriction system S methylase family.</text>
</comment>
<dbReference type="HOGENOM" id="CLU_021095_2_3_10"/>
<dbReference type="Gene3D" id="3.90.220.20">
    <property type="entry name" value="DNA methylase specificity domains"/>
    <property type="match status" value="2"/>
</dbReference>
<dbReference type="RefSeq" id="WP_013768996.1">
    <property type="nucleotide sequence ID" value="NC_015511.1"/>
</dbReference>
<keyword evidence="2" id="KW-0680">Restriction system</keyword>